<name>G5E194_9PIPI</name>
<feature type="non-terminal residue" evidence="2">
    <location>
        <position position="1"/>
    </location>
</feature>
<protein>
    <submittedName>
        <fullName evidence="2">Putative dna-dependent protein kinase catalytic subunit</fullName>
    </submittedName>
</protein>
<dbReference type="Pfam" id="PF08163">
    <property type="entry name" value="DNAPKcs_CC3"/>
    <property type="match status" value="1"/>
</dbReference>
<evidence type="ECO:0000313" key="2">
    <source>
        <dbReference type="EMBL" id="AEQ18117.1"/>
    </source>
</evidence>
<organism evidence="2">
    <name type="scientific">Hymenochirus curtipes</name>
    <name type="common">western dwarf clawed frog</name>
    <dbReference type="NCBI Taxonomy" id="8362"/>
    <lineage>
        <taxon>Eukaryota</taxon>
        <taxon>Metazoa</taxon>
        <taxon>Chordata</taxon>
        <taxon>Craniata</taxon>
        <taxon>Vertebrata</taxon>
        <taxon>Euteleostomi</taxon>
        <taxon>Amphibia</taxon>
        <taxon>Batrachia</taxon>
        <taxon>Anura</taxon>
        <taxon>Pipoidea</taxon>
        <taxon>Pipidae</taxon>
        <taxon>Pipinae</taxon>
        <taxon>Hymenochirus</taxon>
    </lineage>
</organism>
<feature type="domain" description="DNA-dependent protein kinase catalytic subunit CC3" evidence="1">
    <location>
        <begin position="1"/>
        <end position="235"/>
    </location>
</feature>
<keyword evidence="2" id="KW-0808">Transferase</keyword>
<evidence type="ECO:0000259" key="1">
    <source>
        <dbReference type="SMART" id="SM01344"/>
    </source>
</evidence>
<dbReference type="GO" id="GO:0016301">
    <property type="term" value="F:kinase activity"/>
    <property type="evidence" value="ECO:0007669"/>
    <property type="project" value="UniProtKB-KW"/>
</dbReference>
<sequence>NELTKALIKLCYDAFTENMCGETQLLEKRRQYHCAAYNCAIAVICCAFSEMKFYQVFLFTEKKEKLLFENLIDHQKNYTFPIEVEVPMDDKFIMCLNQIVKHFPPFADRFMTFVFLLPKLHGIFKTQCLEIIMCRAEEIPDLFIELKSKEFSQFPGCRERTYDIYMWIYDNYRDQESQNDSTSLEVFRMAKEGLLQGLVDENTELQVIVRNFWSDETRLRYPDSKMDPMNIWDDIISNRCFFLEQNQR</sequence>
<dbReference type="InterPro" id="IPR012582">
    <property type="entry name" value="DNAPKcs_CC3"/>
</dbReference>
<dbReference type="Pfam" id="PF19704">
    <property type="entry name" value="DNAPKcs_CC5"/>
    <property type="match status" value="1"/>
</dbReference>
<proteinExistence type="evidence at transcript level"/>
<dbReference type="EMBL" id="JP287158">
    <property type="protein sequence ID" value="AEQ18117.1"/>
    <property type="molecule type" value="mRNA"/>
</dbReference>
<feature type="non-terminal residue" evidence="2">
    <location>
        <position position="248"/>
    </location>
</feature>
<dbReference type="GO" id="GO:0005634">
    <property type="term" value="C:nucleus"/>
    <property type="evidence" value="ECO:0007669"/>
    <property type="project" value="InterPro"/>
</dbReference>
<dbReference type="GO" id="GO:0006303">
    <property type="term" value="P:double-strand break repair via nonhomologous end joining"/>
    <property type="evidence" value="ECO:0007669"/>
    <property type="project" value="InterPro"/>
</dbReference>
<accession>G5E194</accession>
<dbReference type="AlphaFoldDB" id="G5E194"/>
<dbReference type="SMART" id="SM01344">
    <property type="entry name" value="NUC194"/>
    <property type="match status" value="1"/>
</dbReference>
<dbReference type="InterPro" id="IPR045581">
    <property type="entry name" value="DNAPKcs_CC5"/>
</dbReference>
<reference evidence="2" key="1">
    <citation type="submission" date="2011-09" db="EMBL/GenBank/DDBJ databases">
        <title>The odds of duplicate gene persistence after polyploidization.</title>
        <authorList>
            <person name="Chain F.J.J."/>
            <person name="Evans B.J."/>
            <person name="Dushoff J."/>
        </authorList>
    </citation>
    <scope>NUCLEOTIDE SEQUENCE</scope>
    <source>
        <tissue evidence="2">Liver</tissue>
    </source>
</reference>
<keyword evidence="2" id="KW-0418">Kinase</keyword>